<dbReference type="AlphaFoldDB" id="A0A9P8MPT8"/>
<keyword evidence="2" id="KW-0732">Signal</keyword>
<sequence length="324" mass="36664">MTQLGLLARILATGFSVVNLAHATGLADIDHVVLFMQENRAFDHYFGTMAGVRGFNDANLQTNDGVPVWKQLTTTDLTNETTYVTPWYLNYLGGNWSEATQCMIAGSNGWYQNHAAWNHGTNDHWAMNNTPWSIGFYKRKDLPTQWALVDNWIVADMYQGDGFNCYPLKWKTAAEYYEDAGVSWQVFQDADNFDDNAFSWFQQFQDAKKGTSLHERGIKGLPLNTFYEQAANGTLPEVSYIIGPAQLSEHAPYSPHDGAWLENKIAEAVIKSPKYSKTVLIISFDETGGWFDHVDPYRSPDRTPGEWLDDPYGQVTELWKISTA</sequence>
<dbReference type="Gene3D" id="3.40.720.10">
    <property type="entry name" value="Alkaline Phosphatase, subunit A"/>
    <property type="match status" value="2"/>
</dbReference>
<keyword evidence="4" id="KW-1185">Reference proteome</keyword>
<evidence type="ECO:0000313" key="3">
    <source>
        <dbReference type="EMBL" id="KAH0958867.1"/>
    </source>
</evidence>
<keyword evidence="1" id="KW-0378">Hydrolase</keyword>
<evidence type="ECO:0000313" key="4">
    <source>
        <dbReference type="Proteomes" id="UP000824596"/>
    </source>
</evidence>
<proteinExistence type="predicted"/>
<protein>
    <submittedName>
        <fullName evidence="3">Phosphoesterase family domain-containing protein</fullName>
    </submittedName>
</protein>
<reference evidence="3" key="1">
    <citation type="submission" date="2021-09" db="EMBL/GenBank/DDBJ databases">
        <title>A high-quality genome of the endoparasitic fungus Hirsutella rhossiliensis with a comparison of Hirsutella genomes reveals transposable elements contributing to genome size variation.</title>
        <authorList>
            <person name="Lin R."/>
            <person name="Jiao Y."/>
            <person name="Sun X."/>
            <person name="Ling J."/>
            <person name="Xie B."/>
            <person name="Cheng X."/>
        </authorList>
    </citation>
    <scope>NUCLEOTIDE SEQUENCE</scope>
    <source>
        <strain evidence="3">HR02</strain>
    </source>
</reference>
<dbReference type="PANTHER" id="PTHR31956">
    <property type="entry name" value="NON-SPECIFIC PHOSPHOLIPASE C4-RELATED"/>
    <property type="match status" value="1"/>
</dbReference>
<dbReference type="PANTHER" id="PTHR31956:SF1">
    <property type="entry name" value="NON-SPECIFIC PHOSPHOLIPASE C1"/>
    <property type="match status" value="1"/>
</dbReference>
<dbReference type="Pfam" id="PF04185">
    <property type="entry name" value="Phosphoesterase"/>
    <property type="match status" value="2"/>
</dbReference>
<dbReference type="RefSeq" id="XP_044716380.1">
    <property type="nucleotide sequence ID" value="XM_044868383.1"/>
</dbReference>
<comment type="caution">
    <text evidence="3">The sequence shown here is derived from an EMBL/GenBank/DDBJ whole genome shotgun (WGS) entry which is preliminary data.</text>
</comment>
<dbReference type="OrthoDB" id="5135119at2759"/>
<name>A0A9P8MPT8_9HYPO</name>
<evidence type="ECO:0000256" key="2">
    <source>
        <dbReference type="SAM" id="SignalP"/>
    </source>
</evidence>
<dbReference type="InterPro" id="IPR017850">
    <property type="entry name" value="Alkaline_phosphatase_core_sf"/>
</dbReference>
<feature type="chain" id="PRO_5040332179" evidence="2">
    <location>
        <begin position="24"/>
        <end position="324"/>
    </location>
</feature>
<dbReference type="Proteomes" id="UP000824596">
    <property type="component" value="Unassembled WGS sequence"/>
</dbReference>
<evidence type="ECO:0000256" key="1">
    <source>
        <dbReference type="ARBA" id="ARBA00022801"/>
    </source>
</evidence>
<dbReference type="GeneID" id="68359041"/>
<organism evidence="3 4">
    <name type="scientific">Hirsutella rhossiliensis</name>
    <dbReference type="NCBI Taxonomy" id="111463"/>
    <lineage>
        <taxon>Eukaryota</taxon>
        <taxon>Fungi</taxon>
        <taxon>Dikarya</taxon>
        <taxon>Ascomycota</taxon>
        <taxon>Pezizomycotina</taxon>
        <taxon>Sordariomycetes</taxon>
        <taxon>Hypocreomycetidae</taxon>
        <taxon>Hypocreales</taxon>
        <taxon>Ophiocordycipitaceae</taxon>
        <taxon>Hirsutella</taxon>
    </lineage>
</organism>
<feature type="signal peptide" evidence="2">
    <location>
        <begin position="1"/>
        <end position="23"/>
    </location>
</feature>
<accession>A0A9P8MPT8</accession>
<dbReference type="EMBL" id="JAIZPD010000014">
    <property type="protein sequence ID" value="KAH0958867.1"/>
    <property type="molecule type" value="Genomic_DNA"/>
</dbReference>
<dbReference type="InterPro" id="IPR007312">
    <property type="entry name" value="Phosphoesterase"/>
</dbReference>
<dbReference type="GO" id="GO:0042578">
    <property type="term" value="F:phosphoric ester hydrolase activity"/>
    <property type="evidence" value="ECO:0007669"/>
    <property type="project" value="UniProtKB-ARBA"/>
</dbReference>
<gene>
    <name evidence="3" type="ORF">HRG_09912</name>
</gene>